<comment type="caution">
    <text evidence="1">The sequence shown here is derived from an EMBL/GenBank/DDBJ whole genome shotgun (WGS) entry which is preliminary data.</text>
</comment>
<organism evidence="1 2">
    <name type="scientific">Ficus carica</name>
    <name type="common">Common fig</name>
    <dbReference type="NCBI Taxonomy" id="3494"/>
    <lineage>
        <taxon>Eukaryota</taxon>
        <taxon>Viridiplantae</taxon>
        <taxon>Streptophyta</taxon>
        <taxon>Embryophyta</taxon>
        <taxon>Tracheophyta</taxon>
        <taxon>Spermatophyta</taxon>
        <taxon>Magnoliopsida</taxon>
        <taxon>eudicotyledons</taxon>
        <taxon>Gunneridae</taxon>
        <taxon>Pentapetalae</taxon>
        <taxon>rosids</taxon>
        <taxon>fabids</taxon>
        <taxon>Rosales</taxon>
        <taxon>Moraceae</taxon>
        <taxon>Ficeae</taxon>
        <taxon>Ficus</taxon>
    </lineage>
</organism>
<dbReference type="Proteomes" id="UP001187192">
    <property type="component" value="Unassembled WGS sequence"/>
</dbReference>
<name>A0AA88J3Q8_FICCA</name>
<evidence type="ECO:0000313" key="1">
    <source>
        <dbReference type="EMBL" id="GMN64353.1"/>
    </source>
</evidence>
<evidence type="ECO:0000313" key="2">
    <source>
        <dbReference type="Proteomes" id="UP001187192"/>
    </source>
</evidence>
<dbReference type="AlphaFoldDB" id="A0AA88J3Q8"/>
<keyword evidence="2" id="KW-1185">Reference proteome</keyword>
<sequence>MSHRPVTRAGLVHDLSWTGLAAPTISWLRVTVSRLLTILNARWWGMSWLAMKLRVGDRYAF</sequence>
<accession>A0AA88J3Q8</accession>
<reference evidence="1" key="1">
    <citation type="submission" date="2023-07" db="EMBL/GenBank/DDBJ databases">
        <title>draft genome sequence of fig (Ficus carica).</title>
        <authorList>
            <person name="Takahashi T."/>
            <person name="Nishimura K."/>
        </authorList>
    </citation>
    <scope>NUCLEOTIDE SEQUENCE</scope>
</reference>
<proteinExistence type="predicted"/>
<gene>
    <name evidence="1" type="ORF">TIFTF001_033431</name>
</gene>
<protein>
    <submittedName>
        <fullName evidence="1">Uncharacterized protein</fullName>
    </submittedName>
</protein>
<dbReference type="EMBL" id="BTGU01000176">
    <property type="protein sequence ID" value="GMN64353.1"/>
    <property type="molecule type" value="Genomic_DNA"/>
</dbReference>